<feature type="signal peptide" evidence="1">
    <location>
        <begin position="1"/>
        <end position="34"/>
    </location>
</feature>
<dbReference type="InterPro" id="IPR012341">
    <property type="entry name" value="6hp_glycosidase-like_sf"/>
</dbReference>
<evidence type="ECO:0000313" key="2">
    <source>
        <dbReference type="EMBL" id="QEC71566.1"/>
    </source>
</evidence>
<dbReference type="RefSeq" id="WP_146780944.1">
    <property type="nucleotide sequence ID" value="NZ_CP042434.1"/>
</dbReference>
<dbReference type="Gene3D" id="1.50.10.10">
    <property type="match status" value="1"/>
</dbReference>
<evidence type="ECO:0000256" key="1">
    <source>
        <dbReference type="SAM" id="SignalP"/>
    </source>
</evidence>
<dbReference type="KEGG" id="agi:FSB73_07675"/>
<reference evidence="2 3" key="1">
    <citation type="journal article" date="2017" name="Int. J. Syst. Evol. Microbiol.">
        <title>Arachidicoccus ginsenosidivorans sp. nov., with ginsenoside-converting activity isolated from ginseng cultivating soil.</title>
        <authorList>
            <person name="Siddiqi M.Z."/>
            <person name="Aslam Z."/>
            <person name="Im W.T."/>
        </authorList>
    </citation>
    <scope>NUCLEOTIDE SEQUENCE [LARGE SCALE GENOMIC DNA]</scope>
    <source>
        <strain evidence="2 3">Gsoil 809</strain>
    </source>
</reference>
<organism evidence="2 3">
    <name type="scientific">Arachidicoccus ginsenosidivorans</name>
    <dbReference type="NCBI Taxonomy" id="496057"/>
    <lineage>
        <taxon>Bacteria</taxon>
        <taxon>Pseudomonadati</taxon>
        <taxon>Bacteroidota</taxon>
        <taxon>Chitinophagia</taxon>
        <taxon>Chitinophagales</taxon>
        <taxon>Chitinophagaceae</taxon>
        <taxon>Arachidicoccus</taxon>
    </lineage>
</organism>
<evidence type="ECO:0000313" key="3">
    <source>
        <dbReference type="Proteomes" id="UP000321291"/>
    </source>
</evidence>
<keyword evidence="1" id="KW-0732">Signal</keyword>
<dbReference type="GO" id="GO:0005975">
    <property type="term" value="P:carbohydrate metabolic process"/>
    <property type="evidence" value="ECO:0007669"/>
    <property type="project" value="InterPro"/>
</dbReference>
<sequence>MNIKSCSFNQLKPLAVIILMTLLFALPGSRSLHAQTNHTGDAQSITALRNDIKSDTRLREVRTMAQKLVASGFTAGSGYGEVWIRDFNTFIRLSCKVMPLDTVKQKLLLFFKMQGQDGNIIDGYIPKTKASVGYDYIYSSLAPGLAGHKNTVETDQESSLIQAVYKYIEVTHDQQILQEMIGGKSVADRMEMALDYLMKSHYSKKYGLLYGATTADWGDVQPESPWGVVIDSNSHMAIDIYDNAMFLIALNNFLEMEPAKHRWEKVQKDIRKQVRRVLWDAKNQKFRPHVYLNGSPFPKDFDENKILYYGGTAIAIQAGLLTKKEIAAVNQQMVAGVKAAGAPSIGLTLYPTYPAGFFKNKGMYPYGYQNGGDWTWFGGRMILELVRNGFVGEAYQEISPMLNRVIKNKGFYEWYTRDGKPAGSGSFRGSAGVLFDAINALETWAAASN</sequence>
<protein>
    <recommendedName>
        <fullName evidence="4">Glycosyl hydrolase 36 catalytic domain-containing protein</fullName>
    </recommendedName>
</protein>
<accession>A0A5B8VLS6</accession>
<keyword evidence="3" id="KW-1185">Reference proteome</keyword>
<dbReference type="Proteomes" id="UP000321291">
    <property type="component" value="Chromosome"/>
</dbReference>
<proteinExistence type="predicted"/>
<dbReference type="SUPFAM" id="SSF48208">
    <property type="entry name" value="Six-hairpin glycosidases"/>
    <property type="match status" value="1"/>
</dbReference>
<feature type="chain" id="PRO_5022965443" description="Glycosyl hydrolase 36 catalytic domain-containing protein" evidence="1">
    <location>
        <begin position="35"/>
        <end position="449"/>
    </location>
</feature>
<evidence type="ECO:0008006" key="4">
    <source>
        <dbReference type="Google" id="ProtNLM"/>
    </source>
</evidence>
<name>A0A5B8VLS6_9BACT</name>
<dbReference type="EMBL" id="CP042434">
    <property type="protein sequence ID" value="QEC71566.1"/>
    <property type="molecule type" value="Genomic_DNA"/>
</dbReference>
<dbReference type="AlphaFoldDB" id="A0A5B8VLS6"/>
<dbReference type="OrthoDB" id="1111500at2"/>
<gene>
    <name evidence="2" type="ORF">FSB73_07675</name>
</gene>
<dbReference type="InterPro" id="IPR008928">
    <property type="entry name" value="6-hairpin_glycosidase_sf"/>
</dbReference>